<feature type="compositionally biased region" description="Pro residues" evidence="1">
    <location>
        <begin position="148"/>
        <end position="160"/>
    </location>
</feature>
<feature type="region of interest" description="Disordered" evidence="1">
    <location>
        <begin position="62"/>
        <end position="82"/>
    </location>
</feature>
<feature type="compositionally biased region" description="Basic and acidic residues" evidence="1">
    <location>
        <begin position="68"/>
        <end position="82"/>
    </location>
</feature>
<evidence type="ECO:0000313" key="2">
    <source>
        <dbReference type="EMBL" id="BAD54658.1"/>
    </source>
</evidence>
<name>Q5Z568_ORYSJ</name>
<feature type="compositionally biased region" description="Low complexity" evidence="1">
    <location>
        <begin position="161"/>
        <end position="172"/>
    </location>
</feature>
<accession>Q5Z568</accession>
<feature type="region of interest" description="Disordered" evidence="1">
    <location>
        <begin position="114"/>
        <end position="190"/>
    </location>
</feature>
<evidence type="ECO:0000313" key="3">
    <source>
        <dbReference type="Proteomes" id="UP000000763"/>
    </source>
</evidence>
<organism evidence="2 3">
    <name type="scientific">Oryza sativa subsp. japonica</name>
    <name type="common">Rice</name>
    <dbReference type="NCBI Taxonomy" id="39947"/>
    <lineage>
        <taxon>Eukaryota</taxon>
        <taxon>Viridiplantae</taxon>
        <taxon>Streptophyta</taxon>
        <taxon>Embryophyta</taxon>
        <taxon>Tracheophyta</taxon>
        <taxon>Spermatophyta</taxon>
        <taxon>Magnoliopsida</taxon>
        <taxon>Liliopsida</taxon>
        <taxon>Poales</taxon>
        <taxon>Poaceae</taxon>
        <taxon>BOP clade</taxon>
        <taxon>Oryzoideae</taxon>
        <taxon>Oryzeae</taxon>
        <taxon>Oryzinae</taxon>
        <taxon>Oryza</taxon>
        <taxon>Oryza sativa</taxon>
    </lineage>
</organism>
<reference evidence="3" key="2">
    <citation type="journal article" date="2008" name="Nucleic Acids Res.">
        <title>The rice annotation project database (RAP-DB): 2008 update.</title>
        <authorList>
            <consortium name="The rice annotation project (RAP)"/>
        </authorList>
    </citation>
    <scope>GENOME REANNOTATION</scope>
    <source>
        <strain evidence="3">cv. Nipponbare</strain>
    </source>
</reference>
<proteinExistence type="predicted"/>
<feature type="compositionally biased region" description="Basic residues" evidence="1">
    <location>
        <begin position="116"/>
        <end position="129"/>
    </location>
</feature>
<feature type="compositionally biased region" description="Basic residues" evidence="1">
    <location>
        <begin position="1"/>
        <end position="18"/>
    </location>
</feature>
<dbReference type="Proteomes" id="UP000000763">
    <property type="component" value="Chromosome 6"/>
</dbReference>
<feature type="region of interest" description="Disordered" evidence="1">
    <location>
        <begin position="1"/>
        <end position="23"/>
    </location>
</feature>
<protein>
    <submittedName>
        <fullName evidence="2">Uncharacterized protein</fullName>
    </submittedName>
</protein>
<dbReference type="AlphaFoldDB" id="Q5Z568"/>
<sequence length="190" mass="21493">MNSAKKKEKSQTHAHRRPNPAGLRAAGFVAVVGQSAAPTVVCRHRRRIRVRTGRRRRIDAEVAPLPPDPRRDGPPMPDRCEVAPRPVCQIPAETGRHRRIDARSRRCRRIHTETGRRRRIDARSRHRRRIDAPAALGTGARGRSRQPLVPPRPPCPPRPVPLSARAAAAPRAGLSQREREREEIECERED</sequence>
<dbReference type="EMBL" id="AP005761">
    <property type="protein sequence ID" value="BAD54658.1"/>
    <property type="molecule type" value="Genomic_DNA"/>
</dbReference>
<evidence type="ECO:0000256" key="1">
    <source>
        <dbReference type="SAM" id="MobiDB-lite"/>
    </source>
</evidence>
<gene>
    <name evidence="2" type="primary">B1066D09.48</name>
</gene>
<reference evidence="3" key="1">
    <citation type="journal article" date="2005" name="Nature">
        <title>The map-based sequence of the rice genome.</title>
        <authorList>
            <consortium name="International rice genome sequencing project (IRGSP)"/>
            <person name="Matsumoto T."/>
            <person name="Wu J."/>
            <person name="Kanamori H."/>
            <person name="Katayose Y."/>
            <person name="Fujisawa M."/>
            <person name="Namiki N."/>
            <person name="Mizuno H."/>
            <person name="Yamamoto K."/>
            <person name="Antonio B.A."/>
            <person name="Baba T."/>
            <person name="Sakata K."/>
            <person name="Nagamura Y."/>
            <person name="Aoki H."/>
            <person name="Arikawa K."/>
            <person name="Arita K."/>
            <person name="Bito T."/>
            <person name="Chiden Y."/>
            <person name="Fujitsuka N."/>
            <person name="Fukunaka R."/>
            <person name="Hamada M."/>
            <person name="Harada C."/>
            <person name="Hayashi A."/>
            <person name="Hijishita S."/>
            <person name="Honda M."/>
            <person name="Hosokawa S."/>
            <person name="Ichikawa Y."/>
            <person name="Idonuma A."/>
            <person name="Iijima M."/>
            <person name="Ikeda M."/>
            <person name="Ikeno M."/>
            <person name="Ito K."/>
            <person name="Ito S."/>
            <person name="Ito T."/>
            <person name="Ito Y."/>
            <person name="Ito Y."/>
            <person name="Iwabuchi A."/>
            <person name="Kamiya K."/>
            <person name="Karasawa W."/>
            <person name="Kurita K."/>
            <person name="Katagiri S."/>
            <person name="Kikuta A."/>
            <person name="Kobayashi H."/>
            <person name="Kobayashi N."/>
            <person name="Machita K."/>
            <person name="Maehara T."/>
            <person name="Masukawa M."/>
            <person name="Mizubayashi T."/>
            <person name="Mukai Y."/>
            <person name="Nagasaki H."/>
            <person name="Nagata Y."/>
            <person name="Naito S."/>
            <person name="Nakashima M."/>
            <person name="Nakama Y."/>
            <person name="Nakamichi Y."/>
            <person name="Nakamura M."/>
            <person name="Meguro A."/>
            <person name="Negishi M."/>
            <person name="Ohta I."/>
            <person name="Ohta T."/>
            <person name="Okamoto M."/>
            <person name="Ono N."/>
            <person name="Saji S."/>
            <person name="Sakaguchi M."/>
            <person name="Sakai K."/>
            <person name="Shibata M."/>
            <person name="Shimokawa T."/>
            <person name="Song J."/>
            <person name="Takazaki Y."/>
            <person name="Terasawa K."/>
            <person name="Tsugane M."/>
            <person name="Tsuji K."/>
            <person name="Ueda S."/>
            <person name="Waki K."/>
            <person name="Yamagata H."/>
            <person name="Yamamoto M."/>
            <person name="Yamamoto S."/>
            <person name="Yamane H."/>
            <person name="Yoshiki S."/>
            <person name="Yoshihara R."/>
            <person name="Yukawa K."/>
            <person name="Zhong H."/>
            <person name="Yano M."/>
            <person name="Yuan Q."/>
            <person name="Ouyang S."/>
            <person name="Liu J."/>
            <person name="Jones K.M."/>
            <person name="Gansberger K."/>
            <person name="Moffat K."/>
            <person name="Hill J."/>
            <person name="Bera J."/>
            <person name="Fadrosh D."/>
            <person name="Jin S."/>
            <person name="Johri S."/>
            <person name="Kim M."/>
            <person name="Overton L."/>
            <person name="Reardon M."/>
            <person name="Tsitrin T."/>
            <person name="Vuong H."/>
            <person name="Weaver B."/>
            <person name="Ciecko A."/>
            <person name="Tallon L."/>
            <person name="Jackson J."/>
            <person name="Pai G."/>
            <person name="Aken S.V."/>
            <person name="Utterback T."/>
            <person name="Reidmuller S."/>
            <person name="Feldblyum T."/>
            <person name="Hsiao J."/>
            <person name="Zismann V."/>
            <person name="Iobst S."/>
            <person name="de Vazeille A.R."/>
            <person name="Buell C.R."/>
            <person name="Ying K."/>
            <person name="Li Y."/>
            <person name="Lu T."/>
            <person name="Huang Y."/>
            <person name="Zhao Q."/>
            <person name="Feng Q."/>
            <person name="Zhang L."/>
            <person name="Zhu J."/>
            <person name="Weng Q."/>
            <person name="Mu J."/>
            <person name="Lu Y."/>
            <person name="Fan D."/>
            <person name="Liu Y."/>
            <person name="Guan J."/>
            <person name="Zhang Y."/>
            <person name="Yu S."/>
            <person name="Liu X."/>
            <person name="Zhang Y."/>
            <person name="Hong G."/>
            <person name="Han B."/>
            <person name="Choisne N."/>
            <person name="Demange N."/>
            <person name="Orjeda G."/>
            <person name="Samain S."/>
            <person name="Cattolico L."/>
            <person name="Pelletier E."/>
            <person name="Couloux A."/>
            <person name="Segurens B."/>
            <person name="Wincker P."/>
            <person name="D'Hont A."/>
            <person name="Scarpelli C."/>
            <person name="Weissenbach J."/>
            <person name="Salanoubat M."/>
            <person name="Quetier F."/>
            <person name="Yu Y."/>
            <person name="Kim H.R."/>
            <person name="Rambo T."/>
            <person name="Currie J."/>
            <person name="Collura K."/>
            <person name="Luo M."/>
            <person name="Yang T."/>
            <person name="Ammiraju J.S.S."/>
            <person name="Engler F."/>
            <person name="Soderlund C."/>
            <person name="Wing R.A."/>
            <person name="Palmer L.E."/>
            <person name="de la Bastide M."/>
            <person name="Spiegel L."/>
            <person name="Nascimento L."/>
            <person name="Zutavern T."/>
            <person name="O'Shaughnessy A."/>
            <person name="Dike S."/>
            <person name="Dedhia N."/>
            <person name="Preston R."/>
            <person name="Balija V."/>
            <person name="McCombie W.R."/>
            <person name="Chow T."/>
            <person name="Chen H."/>
            <person name="Chung M."/>
            <person name="Chen C."/>
            <person name="Shaw J."/>
            <person name="Wu H."/>
            <person name="Hsiao K."/>
            <person name="Chao Y."/>
            <person name="Chu M."/>
            <person name="Cheng C."/>
            <person name="Hour A."/>
            <person name="Lee P."/>
            <person name="Lin S."/>
            <person name="Lin Y."/>
            <person name="Liou J."/>
            <person name="Liu S."/>
            <person name="Hsing Y."/>
            <person name="Raghuvanshi S."/>
            <person name="Mohanty A."/>
            <person name="Bharti A.K."/>
            <person name="Gaur A."/>
            <person name="Gupta V."/>
            <person name="Kumar D."/>
            <person name="Ravi V."/>
            <person name="Vij S."/>
            <person name="Kapur A."/>
            <person name="Khurana P."/>
            <person name="Khurana P."/>
            <person name="Khurana J.P."/>
            <person name="Tyagi A.K."/>
            <person name="Gaikwad K."/>
            <person name="Singh A."/>
            <person name="Dalal V."/>
            <person name="Srivastava S."/>
            <person name="Dixit A."/>
            <person name="Pal A.K."/>
            <person name="Ghazi I.A."/>
            <person name="Yadav M."/>
            <person name="Pandit A."/>
            <person name="Bhargava A."/>
            <person name="Sureshbabu K."/>
            <person name="Batra K."/>
            <person name="Sharma T.R."/>
            <person name="Mohapatra T."/>
            <person name="Singh N.K."/>
            <person name="Messing J."/>
            <person name="Nelson A.B."/>
            <person name="Fuks G."/>
            <person name="Kavchok S."/>
            <person name="Keizer G."/>
            <person name="Linton E."/>
            <person name="Llaca V."/>
            <person name="Song R."/>
            <person name="Tanyolac B."/>
            <person name="Young S."/>
            <person name="Ho-Il K."/>
            <person name="Hahn J.H."/>
            <person name="Sangsakoo G."/>
            <person name="Vanavichit A."/>
            <person name="de Mattos Luiz.A.T."/>
            <person name="Zimmer P.D."/>
            <person name="Malone G."/>
            <person name="Dellagostin O."/>
            <person name="de Oliveira A.C."/>
            <person name="Bevan M."/>
            <person name="Bancroft I."/>
            <person name="Minx P."/>
            <person name="Cordum H."/>
            <person name="Wilson R."/>
            <person name="Cheng Z."/>
            <person name="Jin W."/>
            <person name="Jiang J."/>
            <person name="Leong S.A."/>
            <person name="Iwama H."/>
            <person name="Gojobori T."/>
            <person name="Itoh T."/>
            <person name="Niimura Y."/>
            <person name="Fujii Y."/>
            <person name="Habara T."/>
            <person name="Sakai H."/>
            <person name="Sato Y."/>
            <person name="Wilson G."/>
            <person name="Kumar K."/>
            <person name="McCouch S."/>
            <person name="Juretic N."/>
            <person name="Hoen D."/>
            <person name="Wright S."/>
            <person name="Bruskiewich R."/>
            <person name="Bureau T."/>
            <person name="Miyao A."/>
            <person name="Hirochika H."/>
            <person name="Nishikawa T."/>
            <person name="Kadowaki K."/>
            <person name="Sugiura M."/>
            <person name="Burr B."/>
            <person name="Sasaki T."/>
        </authorList>
    </citation>
    <scope>NUCLEOTIDE SEQUENCE [LARGE SCALE GENOMIC DNA]</scope>
    <source>
        <strain evidence="3">cv. Nipponbare</strain>
    </source>
</reference>